<evidence type="ECO:0000256" key="7">
    <source>
        <dbReference type="SAM" id="MobiDB-lite"/>
    </source>
</evidence>
<keyword evidence="2 6" id="KW-0805">Transcription regulation</keyword>
<reference evidence="8 9" key="1">
    <citation type="submission" date="2020-04" db="EMBL/GenBank/DDBJ databases">
        <title>Plant Genome Project.</title>
        <authorList>
            <person name="Zhang R.-G."/>
        </authorList>
    </citation>
    <scope>NUCLEOTIDE SEQUENCE [LARGE SCALE GENOMIC DNA]</scope>
    <source>
        <strain evidence="8">YNK0</strain>
        <tissue evidence="8">Leaf</tissue>
    </source>
</reference>
<protein>
    <recommendedName>
        <fullName evidence="6">Nuclear transcription factor Y subunit</fullName>
    </recommendedName>
</protein>
<evidence type="ECO:0000256" key="6">
    <source>
        <dbReference type="RuleBase" id="RU367155"/>
    </source>
</evidence>
<keyword evidence="3 6" id="KW-0238">DNA-binding</keyword>
<keyword evidence="9" id="KW-1185">Reference proteome</keyword>
<comment type="subunit">
    <text evidence="6">Heterotrimer.</text>
</comment>
<dbReference type="OMA" id="FACVSYP"/>
<gene>
    <name evidence="8" type="ORF">HHK36_005965</name>
</gene>
<dbReference type="PANTHER" id="PTHR12632">
    <property type="entry name" value="TRANSCRIPTION FACTOR NF-Y ALPHA-RELATED"/>
    <property type="match status" value="1"/>
</dbReference>
<sequence length="397" mass="44180">MAIRMQNLSNKDSDQSFVHSTSPCAISCPSWWNSIGSQIPQTSLSKNLSLNMQSPTQNSRSTQQFGLQLQDHDSSSTQSTGQSHHEVATVGGTNPHDQCISSQSGFDMGIITSYTFYGAITFSPICTAGIEMAPISNLIVVLPLTKDTMELMEGMWKVRRNQFCHWEILIFSSLLHKLIIANQCIAFHTLMLIHILVGCWLLMDHRQFNLLLELNQIQPQMAGMAPLRVPLPLDFAEDEPIYVNARQYRAILRRRQYRAKLEAHNKFGKARKPYLHESRHRHAIKRPRGSGGRFLTKQLQEPKPSPTTDGQDFSDSAQLKLGGNKNISEFEVHKLETSKGGASTTSCSEVTSISNSDDIFGRPDLSFLGYPPHSGGNMRGGGGLMCNGMQHRVPVGQ</sequence>
<feature type="compositionally biased region" description="Polar residues" evidence="7">
    <location>
        <begin position="50"/>
        <end position="66"/>
    </location>
</feature>
<comment type="subcellular location">
    <subcellularLocation>
        <location evidence="1 6">Nucleus</location>
    </subcellularLocation>
</comment>
<accession>A0A834ZGC6</accession>
<evidence type="ECO:0000313" key="8">
    <source>
        <dbReference type="EMBL" id="KAF8406844.1"/>
    </source>
</evidence>
<feature type="compositionally biased region" description="Polar residues" evidence="7">
    <location>
        <begin position="306"/>
        <end position="315"/>
    </location>
</feature>
<dbReference type="Proteomes" id="UP000655225">
    <property type="component" value="Unassembled WGS sequence"/>
</dbReference>
<dbReference type="AlphaFoldDB" id="A0A834ZGC6"/>
<comment type="function">
    <text evidence="6">Component of the sequence-specific heterotrimeric transcription factor (NF-Y) which specifically recognizes a 5'-CCAAT-3' box motif found in the promoters of its target genes.</text>
</comment>
<dbReference type="GO" id="GO:0005634">
    <property type="term" value="C:nucleus"/>
    <property type="evidence" value="ECO:0007669"/>
    <property type="project" value="UniProtKB-SubCell"/>
</dbReference>
<keyword evidence="4 6" id="KW-0804">Transcription</keyword>
<keyword evidence="5 6" id="KW-0539">Nucleus</keyword>
<evidence type="ECO:0000256" key="1">
    <source>
        <dbReference type="ARBA" id="ARBA00004123"/>
    </source>
</evidence>
<name>A0A834ZGC6_TETSI</name>
<feature type="region of interest" description="Disordered" evidence="7">
    <location>
        <begin position="50"/>
        <end position="94"/>
    </location>
</feature>
<dbReference type="SMART" id="SM00521">
    <property type="entry name" value="CBF"/>
    <property type="match status" value="1"/>
</dbReference>
<dbReference type="InterPro" id="IPR001289">
    <property type="entry name" value="NFYA"/>
</dbReference>
<comment type="caution">
    <text evidence="8">The sequence shown here is derived from an EMBL/GenBank/DDBJ whole genome shotgun (WGS) entry which is preliminary data.</text>
</comment>
<organism evidence="8 9">
    <name type="scientific">Tetracentron sinense</name>
    <name type="common">Spur-leaf</name>
    <dbReference type="NCBI Taxonomy" id="13715"/>
    <lineage>
        <taxon>Eukaryota</taxon>
        <taxon>Viridiplantae</taxon>
        <taxon>Streptophyta</taxon>
        <taxon>Embryophyta</taxon>
        <taxon>Tracheophyta</taxon>
        <taxon>Spermatophyta</taxon>
        <taxon>Magnoliopsida</taxon>
        <taxon>Trochodendrales</taxon>
        <taxon>Trochodendraceae</taxon>
        <taxon>Tetracentron</taxon>
    </lineage>
</organism>
<proteinExistence type="inferred from homology"/>
<dbReference type="GO" id="GO:0003677">
    <property type="term" value="F:DNA binding"/>
    <property type="evidence" value="ECO:0007669"/>
    <property type="project" value="UniProtKB-KW"/>
</dbReference>
<evidence type="ECO:0000256" key="2">
    <source>
        <dbReference type="ARBA" id="ARBA00023015"/>
    </source>
</evidence>
<dbReference type="EMBL" id="JABCRI010000004">
    <property type="protein sequence ID" value="KAF8406844.1"/>
    <property type="molecule type" value="Genomic_DNA"/>
</dbReference>
<feature type="region of interest" description="Disordered" evidence="7">
    <location>
        <begin position="285"/>
        <end position="315"/>
    </location>
</feature>
<dbReference type="Gene3D" id="6.10.250.2430">
    <property type="match status" value="1"/>
</dbReference>
<dbReference type="Pfam" id="PF02045">
    <property type="entry name" value="CBFB_NFYA"/>
    <property type="match status" value="1"/>
</dbReference>
<evidence type="ECO:0000256" key="3">
    <source>
        <dbReference type="ARBA" id="ARBA00023125"/>
    </source>
</evidence>
<evidence type="ECO:0000313" key="9">
    <source>
        <dbReference type="Proteomes" id="UP000655225"/>
    </source>
</evidence>
<comment type="similarity">
    <text evidence="6">Belongs to the NFYA/HAP2 subunit family.</text>
</comment>
<dbReference type="PRINTS" id="PR00616">
    <property type="entry name" value="CCAATSUBUNTB"/>
</dbReference>
<dbReference type="PROSITE" id="PS51152">
    <property type="entry name" value="NFYA_HAP2_2"/>
    <property type="match status" value="1"/>
</dbReference>
<evidence type="ECO:0000256" key="4">
    <source>
        <dbReference type="ARBA" id="ARBA00023163"/>
    </source>
</evidence>
<dbReference type="OrthoDB" id="1097733at2759"/>
<dbReference type="GO" id="GO:0003700">
    <property type="term" value="F:DNA-binding transcription factor activity"/>
    <property type="evidence" value="ECO:0007669"/>
    <property type="project" value="UniProtKB-UniRule"/>
</dbReference>
<evidence type="ECO:0000256" key="5">
    <source>
        <dbReference type="ARBA" id="ARBA00023242"/>
    </source>
</evidence>